<dbReference type="EMBL" id="BONY01000041">
    <property type="protein sequence ID" value="GIH07830.1"/>
    <property type="molecule type" value="Genomic_DNA"/>
</dbReference>
<keyword evidence="3" id="KW-1185">Reference proteome</keyword>
<reference evidence="2" key="1">
    <citation type="submission" date="2021-01" db="EMBL/GenBank/DDBJ databases">
        <title>Whole genome shotgun sequence of Rhizocola hellebori NBRC 109834.</title>
        <authorList>
            <person name="Komaki H."/>
            <person name="Tamura T."/>
        </authorList>
    </citation>
    <scope>NUCLEOTIDE SEQUENCE</scope>
    <source>
        <strain evidence="2">NBRC 109834</strain>
    </source>
</reference>
<comment type="caution">
    <text evidence="2">The sequence shown here is derived from an EMBL/GenBank/DDBJ whole genome shotgun (WGS) entry which is preliminary data.</text>
</comment>
<evidence type="ECO:0000256" key="1">
    <source>
        <dbReference type="SAM" id="SignalP"/>
    </source>
</evidence>
<evidence type="ECO:0000313" key="2">
    <source>
        <dbReference type="EMBL" id="GIH07830.1"/>
    </source>
</evidence>
<dbReference type="RefSeq" id="WP_203911607.1">
    <property type="nucleotide sequence ID" value="NZ_BONY01000041.1"/>
</dbReference>
<keyword evidence="1" id="KW-0732">Signal</keyword>
<feature type="chain" id="PRO_5038339669" evidence="1">
    <location>
        <begin position="31"/>
        <end position="135"/>
    </location>
</feature>
<accession>A0A8J3QBZ3</accession>
<sequence>MRNVLRGINRKIAVGLIVVLAAAGFNAVTAAPAMADCTPNSIEVQVYRTGNEMVGRGRFNGCGNGNIIASVHLQRWRGFYWEALVSRTMYGDGLWYAVWYDCTGKGTYTYRTIATGRTAGDKPFTRASGEVRTTC</sequence>
<organism evidence="2 3">
    <name type="scientific">Rhizocola hellebori</name>
    <dbReference type="NCBI Taxonomy" id="1392758"/>
    <lineage>
        <taxon>Bacteria</taxon>
        <taxon>Bacillati</taxon>
        <taxon>Actinomycetota</taxon>
        <taxon>Actinomycetes</taxon>
        <taxon>Micromonosporales</taxon>
        <taxon>Micromonosporaceae</taxon>
        <taxon>Rhizocola</taxon>
    </lineage>
</organism>
<feature type="signal peptide" evidence="1">
    <location>
        <begin position="1"/>
        <end position="30"/>
    </location>
</feature>
<protein>
    <submittedName>
        <fullName evidence="2">Uncharacterized protein</fullName>
    </submittedName>
</protein>
<proteinExistence type="predicted"/>
<name>A0A8J3QBZ3_9ACTN</name>
<dbReference type="Proteomes" id="UP000612899">
    <property type="component" value="Unassembled WGS sequence"/>
</dbReference>
<dbReference type="AlphaFoldDB" id="A0A8J3QBZ3"/>
<evidence type="ECO:0000313" key="3">
    <source>
        <dbReference type="Proteomes" id="UP000612899"/>
    </source>
</evidence>
<gene>
    <name evidence="2" type="ORF">Rhe02_58970</name>
</gene>